<dbReference type="OrthoDB" id="5572147at2"/>
<dbReference type="KEGG" id="mhey:H2LOC_014445"/>
<organism evidence="1 2">
    <name type="scientific">Methylocystis heyeri</name>
    <dbReference type="NCBI Taxonomy" id="391905"/>
    <lineage>
        <taxon>Bacteria</taxon>
        <taxon>Pseudomonadati</taxon>
        <taxon>Pseudomonadota</taxon>
        <taxon>Alphaproteobacteria</taxon>
        <taxon>Hyphomicrobiales</taxon>
        <taxon>Methylocystaceae</taxon>
        <taxon>Methylocystis</taxon>
    </lineage>
</organism>
<proteinExistence type="predicted"/>
<sequence length="111" mass="12937">MRPEEKDFIEEVARRLDATLLLLEEEEARLMGQLGEERCGELRAFWLSALEEIDMEEVRRSLDSDDRSLIRVWNRLQTNRSRRAVAGRSAMILNAGREDLEIIPTKPRGKL</sequence>
<dbReference type="AlphaFoldDB" id="A0A6B8KJM3"/>
<evidence type="ECO:0000313" key="2">
    <source>
        <dbReference type="Proteomes" id="UP000309061"/>
    </source>
</evidence>
<reference evidence="1 2" key="1">
    <citation type="submission" date="2019-11" db="EMBL/GenBank/DDBJ databases">
        <title>The genome sequence of Methylocystis heyeri.</title>
        <authorList>
            <person name="Oshkin I.Y."/>
            <person name="Miroshnikov K."/>
            <person name="Dedysh S.N."/>
        </authorList>
    </citation>
    <scope>NUCLEOTIDE SEQUENCE [LARGE SCALE GENOMIC DNA]</scope>
    <source>
        <strain evidence="1 2">H2</strain>
    </source>
</reference>
<dbReference type="RefSeq" id="WP_136497687.1">
    <property type="nucleotide sequence ID" value="NZ_CP046052.1"/>
</dbReference>
<protein>
    <submittedName>
        <fullName evidence="1">Uncharacterized protein</fullName>
    </submittedName>
</protein>
<evidence type="ECO:0000313" key="1">
    <source>
        <dbReference type="EMBL" id="QGM46798.1"/>
    </source>
</evidence>
<keyword evidence="2" id="KW-1185">Reference proteome</keyword>
<name>A0A6B8KJM3_9HYPH</name>
<dbReference type="Proteomes" id="UP000309061">
    <property type="component" value="Chromosome"/>
</dbReference>
<gene>
    <name evidence="1" type="ORF">H2LOC_014445</name>
</gene>
<accession>A0A6B8KJM3</accession>
<dbReference type="EMBL" id="CP046052">
    <property type="protein sequence ID" value="QGM46798.1"/>
    <property type="molecule type" value="Genomic_DNA"/>
</dbReference>